<dbReference type="Proteomes" id="UP000654345">
    <property type="component" value="Unassembled WGS sequence"/>
</dbReference>
<feature type="transmembrane region" description="Helical" evidence="1">
    <location>
        <begin position="445"/>
        <end position="473"/>
    </location>
</feature>
<feature type="transmembrane region" description="Helical" evidence="1">
    <location>
        <begin position="355"/>
        <end position="377"/>
    </location>
</feature>
<reference evidence="2 3" key="1">
    <citation type="journal article" date="2021" name="Int. J. Syst. Evol. Microbiol.">
        <title>Reticulibacter mediterranei gen. nov., sp. nov., within the new family Reticulibacteraceae fam. nov., and Ktedonospora formicarum gen. nov., sp. nov., Ktedonobacter robiniae sp. nov., Dictyobacter formicarum sp. nov. and Dictyobacter arantiisoli sp. nov., belonging to the class Ktedonobacteria.</title>
        <authorList>
            <person name="Yabe S."/>
            <person name="Zheng Y."/>
            <person name="Wang C.M."/>
            <person name="Sakai Y."/>
            <person name="Abe K."/>
            <person name="Yokota A."/>
            <person name="Donadio S."/>
            <person name="Cavaletti L."/>
            <person name="Monciardini P."/>
        </authorList>
    </citation>
    <scope>NUCLEOTIDE SEQUENCE [LARGE SCALE GENOMIC DNA]</scope>
    <source>
        <strain evidence="2 3">SOSP1-30</strain>
    </source>
</reference>
<accession>A0ABQ3UPP2</accession>
<keyword evidence="1" id="KW-0812">Transmembrane</keyword>
<evidence type="ECO:0000313" key="2">
    <source>
        <dbReference type="EMBL" id="GHO54718.1"/>
    </source>
</evidence>
<sequence>MSQRAVFAQTTQPVEKTSKKLLHDKVGQLLQTFFVAEITPENYHLFDLQRRALWIGVAIFLQTLNEIDHDWYIPYLMPVGSLIPFVLILGSFVAMWMALRPASQPRPKSAIKRPPTRWQKFMLLALLILSVIGAVELGRGLIMCVLPPQFSNDGTSLDTNAAMLLLEGRNPYTDSNMLDIYRNQNFTLEPNWTTPLRQGQFANRYDYPSIAEFRSALDTALKAGEAPEFESKVSYPALSFLTLLPFALFKNYNVLPLYLASYLFLVAIAWKASRPEIRPWVLLLGIANVPMWSSTVGGNLDVLCTLFVVIAWLLRERRWSTALFFGLALASKQTAWFIAPFYFVMLWRLYGFKEAIYRCMLASMFMLLINMPFILWNPHAWLAGVLAPMADPMFPMGVGLVGLSVTHLLPFLPTSMYTLLEGVTMLAMLYVYWRICRKRPEAAFLLAIIPLFFAWRSLPSYFYCAALPMFVLISSRLTPLSGQALASAFSTMVQRSKVGIASSLNAPLSM</sequence>
<feature type="transmembrane region" description="Helical" evidence="1">
    <location>
        <begin position="415"/>
        <end position="433"/>
    </location>
</feature>
<evidence type="ECO:0000256" key="1">
    <source>
        <dbReference type="SAM" id="Phobius"/>
    </source>
</evidence>
<dbReference type="EMBL" id="BNJG01000001">
    <property type="protein sequence ID" value="GHO54718.1"/>
    <property type="molecule type" value="Genomic_DNA"/>
</dbReference>
<keyword evidence="3" id="KW-1185">Reference proteome</keyword>
<evidence type="ECO:0008006" key="4">
    <source>
        <dbReference type="Google" id="ProtNLM"/>
    </source>
</evidence>
<name>A0ABQ3UPP2_9CHLR</name>
<organism evidence="2 3">
    <name type="scientific">Ktedonobacter robiniae</name>
    <dbReference type="NCBI Taxonomy" id="2778365"/>
    <lineage>
        <taxon>Bacteria</taxon>
        <taxon>Bacillati</taxon>
        <taxon>Chloroflexota</taxon>
        <taxon>Ktedonobacteria</taxon>
        <taxon>Ktedonobacterales</taxon>
        <taxon>Ktedonobacteraceae</taxon>
        <taxon>Ktedonobacter</taxon>
    </lineage>
</organism>
<gene>
    <name evidence="2" type="ORF">KSB_31930</name>
</gene>
<keyword evidence="1" id="KW-1133">Transmembrane helix</keyword>
<feature type="transmembrane region" description="Helical" evidence="1">
    <location>
        <begin position="75"/>
        <end position="99"/>
    </location>
</feature>
<feature type="transmembrane region" description="Helical" evidence="1">
    <location>
        <begin position="120"/>
        <end position="142"/>
    </location>
</feature>
<comment type="caution">
    <text evidence="2">The sequence shown here is derived from an EMBL/GenBank/DDBJ whole genome shotgun (WGS) entry which is preliminary data.</text>
</comment>
<feature type="transmembrane region" description="Helical" evidence="1">
    <location>
        <begin position="292"/>
        <end position="314"/>
    </location>
</feature>
<dbReference type="RefSeq" id="WP_201371395.1">
    <property type="nucleotide sequence ID" value="NZ_BNJG01000001.1"/>
</dbReference>
<protein>
    <recommendedName>
        <fullName evidence="4">DUF2029 domain-containing protein</fullName>
    </recommendedName>
</protein>
<keyword evidence="1" id="KW-0472">Membrane</keyword>
<proteinExistence type="predicted"/>
<evidence type="ECO:0000313" key="3">
    <source>
        <dbReference type="Proteomes" id="UP000654345"/>
    </source>
</evidence>
<feature type="transmembrane region" description="Helical" evidence="1">
    <location>
        <begin position="254"/>
        <end position="272"/>
    </location>
</feature>